<keyword evidence="1" id="KW-0472">Membrane</keyword>
<reference evidence="2 3" key="1">
    <citation type="submission" date="2020-04" db="EMBL/GenBank/DDBJ databases">
        <authorList>
            <person name="De Canck E."/>
        </authorList>
    </citation>
    <scope>NUCLEOTIDE SEQUENCE [LARGE SCALE GENOMIC DNA]</scope>
    <source>
        <strain evidence="2 3">LMG 28614</strain>
    </source>
</reference>
<proteinExistence type="predicted"/>
<sequence length="114" mass="12321">MSVREQQVNDALRVLDEMHRLCSIERDEYRRRRRQLLESLCDASGCNGSDTVRRALPAGVTLSAGTTVPRHAAGKAEVAAPRGRRVSSRLATVCVVVLGVVAGAAAVCWFLMTA</sequence>
<feature type="transmembrane region" description="Helical" evidence="1">
    <location>
        <begin position="90"/>
        <end position="112"/>
    </location>
</feature>
<dbReference type="RefSeq" id="WP_246278880.1">
    <property type="nucleotide sequence ID" value="NZ_CADIKK010000001.1"/>
</dbReference>
<evidence type="ECO:0000313" key="2">
    <source>
        <dbReference type="EMBL" id="CAB3775800.1"/>
    </source>
</evidence>
<organism evidence="2 3">
    <name type="scientific">Paraburkholderia ultramafica</name>
    <dbReference type="NCBI Taxonomy" id="1544867"/>
    <lineage>
        <taxon>Bacteria</taxon>
        <taxon>Pseudomonadati</taxon>
        <taxon>Pseudomonadota</taxon>
        <taxon>Betaproteobacteria</taxon>
        <taxon>Burkholderiales</taxon>
        <taxon>Burkholderiaceae</taxon>
        <taxon>Paraburkholderia</taxon>
    </lineage>
</organism>
<keyword evidence="1" id="KW-1133">Transmembrane helix</keyword>
<keyword evidence="3" id="KW-1185">Reference proteome</keyword>
<evidence type="ECO:0000313" key="3">
    <source>
        <dbReference type="Proteomes" id="UP000494365"/>
    </source>
</evidence>
<dbReference type="AlphaFoldDB" id="A0A6S7ART4"/>
<dbReference type="Proteomes" id="UP000494365">
    <property type="component" value="Unassembled WGS sequence"/>
</dbReference>
<dbReference type="EMBL" id="CADIKK010000001">
    <property type="protein sequence ID" value="CAB3775800.1"/>
    <property type="molecule type" value="Genomic_DNA"/>
</dbReference>
<name>A0A6S7ART4_9BURK</name>
<evidence type="ECO:0000256" key="1">
    <source>
        <dbReference type="SAM" id="Phobius"/>
    </source>
</evidence>
<keyword evidence="1" id="KW-0812">Transmembrane</keyword>
<protein>
    <submittedName>
        <fullName evidence="2">Uncharacterized protein</fullName>
    </submittedName>
</protein>
<gene>
    <name evidence="2" type="ORF">LMG28614_00087</name>
</gene>
<accession>A0A6S7ART4</accession>